<dbReference type="Proteomes" id="UP000276133">
    <property type="component" value="Unassembled WGS sequence"/>
</dbReference>
<name>A0A3M7S9B7_BRAPC</name>
<feature type="domain" description="Integrase zinc-binding" evidence="2">
    <location>
        <begin position="336"/>
        <end position="386"/>
    </location>
</feature>
<protein>
    <recommendedName>
        <fullName evidence="2">Integrase zinc-binding domain-containing protein</fullName>
    </recommendedName>
</protein>
<reference evidence="3 4" key="1">
    <citation type="journal article" date="2018" name="Sci. Rep.">
        <title>Genomic signatures of local adaptation to the degree of environmental predictability in rotifers.</title>
        <authorList>
            <person name="Franch-Gras L."/>
            <person name="Hahn C."/>
            <person name="Garcia-Roger E.M."/>
            <person name="Carmona M.J."/>
            <person name="Serra M."/>
            <person name="Gomez A."/>
        </authorList>
    </citation>
    <scope>NUCLEOTIDE SEQUENCE [LARGE SCALE GENOMIC DNA]</scope>
    <source>
        <strain evidence="3">HYR1</strain>
    </source>
</reference>
<sequence>MSGSTNQDLDKNFLLIITDFENTLRLDDTTMDEAEVDKKILDHAEIQKKFLEQKTKEIVDQMEISLDQKLNDFLNNLRGQGNTPGQQHQDTTRGHSVPCSSQEEVETSYIGIVDLDPGVHMRRTRNDLEVIKGEALLGRNEKPTQGIFDTGAKRSVISEKIAREYGIKSSNIKIKAVVADKETFSTYLTERTRQMLLQSTLGNVNFGLNHRCIRTEFDFSEDEMEVMLTDQLDESEDIESDLDGWDFRPNEKVKFENFELLNNEENIEALELLESNKELFATSLEDLKEPIFSRFKQEAVQENRKEEEKFSLQGDKLLYRENFEDFNWKIVPKISDRAGLIKETHLLAHFGEEKTYKDLQNKYSWKGMHQDTQFIISNCMVCIRHQKVPVWDHPAKSLPINDVMDRVQID</sequence>
<accession>A0A3M7S9B7</accession>
<dbReference type="EMBL" id="REGN01001825">
    <property type="protein sequence ID" value="RNA32247.1"/>
    <property type="molecule type" value="Genomic_DNA"/>
</dbReference>
<dbReference type="AlphaFoldDB" id="A0A3M7S9B7"/>
<proteinExistence type="predicted"/>
<dbReference type="SUPFAM" id="SSF50630">
    <property type="entry name" value="Acid proteases"/>
    <property type="match status" value="1"/>
</dbReference>
<gene>
    <name evidence="3" type="ORF">BpHYR1_049994</name>
</gene>
<organism evidence="3 4">
    <name type="scientific">Brachionus plicatilis</name>
    <name type="common">Marine rotifer</name>
    <name type="synonym">Brachionus muelleri</name>
    <dbReference type="NCBI Taxonomy" id="10195"/>
    <lineage>
        <taxon>Eukaryota</taxon>
        <taxon>Metazoa</taxon>
        <taxon>Spiralia</taxon>
        <taxon>Gnathifera</taxon>
        <taxon>Rotifera</taxon>
        <taxon>Eurotatoria</taxon>
        <taxon>Monogononta</taxon>
        <taxon>Pseudotrocha</taxon>
        <taxon>Ploima</taxon>
        <taxon>Brachionidae</taxon>
        <taxon>Brachionus</taxon>
    </lineage>
</organism>
<feature type="region of interest" description="Disordered" evidence="1">
    <location>
        <begin position="76"/>
        <end position="101"/>
    </location>
</feature>
<comment type="caution">
    <text evidence="3">The sequence shown here is derived from an EMBL/GenBank/DDBJ whole genome shotgun (WGS) entry which is preliminary data.</text>
</comment>
<dbReference type="Gene3D" id="1.10.340.70">
    <property type="match status" value="1"/>
</dbReference>
<dbReference type="Gene3D" id="2.40.70.10">
    <property type="entry name" value="Acid Proteases"/>
    <property type="match status" value="1"/>
</dbReference>
<dbReference type="Pfam" id="PF17921">
    <property type="entry name" value="Integrase_H2C2"/>
    <property type="match status" value="1"/>
</dbReference>
<evidence type="ECO:0000259" key="2">
    <source>
        <dbReference type="Pfam" id="PF17921"/>
    </source>
</evidence>
<dbReference type="InterPro" id="IPR041588">
    <property type="entry name" value="Integrase_H2C2"/>
</dbReference>
<evidence type="ECO:0000256" key="1">
    <source>
        <dbReference type="SAM" id="MobiDB-lite"/>
    </source>
</evidence>
<evidence type="ECO:0000313" key="4">
    <source>
        <dbReference type="Proteomes" id="UP000276133"/>
    </source>
</evidence>
<keyword evidence="4" id="KW-1185">Reference proteome</keyword>
<evidence type="ECO:0000313" key="3">
    <source>
        <dbReference type="EMBL" id="RNA32247.1"/>
    </source>
</evidence>
<dbReference type="InterPro" id="IPR021109">
    <property type="entry name" value="Peptidase_aspartic_dom_sf"/>
</dbReference>
<feature type="compositionally biased region" description="Polar residues" evidence="1">
    <location>
        <begin position="76"/>
        <end position="89"/>
    </location>
</feature>